<evidence type="ECO:0000259" key="7">
    <source>
        <dbReference type="PROSITE" id="PS51123"/>
    </source>
</evidence>
<dbReference type="InterPro" id="IPR011042">
    <property type="entry name" value="6-blade_b-propeller_TolB-like"/>
</dbReference>
<sequence length="645" mass="73508">MKKILFFSLLFCIHFSYAQQKLKDADKLFHGMCYLEAAKAYEEYLEKEPNPSIQTLMNVGDTYYYLNDMRKALTWYKKLYTVQGQNLNDIYMLRYTQALRGVRDYEDANKTTKDYLKGKGNQEMIASFNAQQKYNDSLAQKPSLYKIVPLEINTSYSDFGSTFYGNQLVYSSSKKGGKLIKRLYSWNEQPFLSFYVADRNASTGALFNEKPFYEEINSNYHDATLTFSPDLKTIYFTTNATKKNKNKLKIDKEGVNNFQIFRGTIENGKVINIEKMFFNSYEYSVGHPSLSPDGKWLFFVSDMPGGYGETDIYVAEVFADGSINTPQNLGPKINTIGREMFPYYNNGILYFSSDGHYGFGGLDVYESKHSGKLNFDEPKNLGEPINSNKDDFSYIIDPETKYGYFSSNRDGGKGDDDIYFFTKSKAECNQFVSGTVVSAKTKLPIAGAAIKVYDSFGDLKSETTTGEDGKYQITIPCSATYKFDASKEGFANQNKPVVANSKNEAKLSVDFELAKLEDFTVKDGKNEKIDVNPIYFDYNKWDITPQAVTELDRVVYVMRTFPKVKIKIESHTDSRGSDSYNLKLSDNRAKATQRYIIESGIEPERVLSAIGYGETQPKNKCRNGVKCTEVEYAVNRRSDFIIVEK</sequence>
<evidence type="ECO:0000256" key="6">
    <source>
        <dbReference type="SAM" id="SignalP"/>
    </source>
</evidence>
<dbReference type="SUPFAM" id="SSF82171">
    <property type="entry name" value="DPP6 N-terminal domain-like"/>
    <property type="match status" value="1"/>
</dbReference>
<evidence type="ECO:0000256" key="4">
    <source>
        <dbReference type="PROSITE-ProRule" id="PRU00339"/>
    </source>
</evidence>
<accession>A0A4S4A441</accession>
<name>A0A4S4A441_9FLAO</name>
<dbReference type="Pfam" id="PF07676">
    <property type="entry name" value="PD40"/>
    <property type="match status" value="1"/>
</dbReference>
<dbReference type="CDD" id="cd07185">
    <property type="entry name" value="OmpA_C-like"/>
    <property type="match status" value="1"/>
</dbReference>
<dbReference type="PROSITE" id="PS50005">
    <property type="entry name" value="TPR"/>
    <property type="match status" value="1"/>
</dbReference>
<keyword evidence="4" id="KW-0802">TPR repeat</keyword>
<keyword evidence="6" id="KW-0732">Signal</keyword>
<organism evidence="8 9">
    <name type="scientific">Flavobacterium supellecticarium</name>
    <dbReference type="NCBI Taxonomy" id="2565924"/>
    <lineage>
        <taxon>Bacteria</taxon>
        <taxon>Pseudomonadati</taxon>
        <taxon>Bacteroidota</taxon>
        <taxon>Flavobacteriia</taxon>
        <taxon>Flavobacteriales</taxon>
        <taxon>Flavobacteriaceae</taxon>
        <taxon>Flavobacterium</taxon>
    </lineage>
</organism>
<dbReference type="Gene3D" id="2.120.10.30">
    <property type="entry name" value="TolB, C-terminal domain"/>
    <property type="match status" value="1"/>
</dbReference>
<dbReference type="InterPro" id="IPR006665">
    <property type="entry name" value="OmpA-like"/>
</dbReference>
<dbReference type="Gene3D" id="3.30.1330.60">
    <property type="entry name" value="OmpA-like domain"/>
    <property type="match status" value="1"/>
</dbReference>
<evidence type="ECO:0000313" key="8">
    <source>
        <dbReference type="EMBL" id="THF53220.1"/>
    </source>
</evidence>
<dbReference type="PROSITE" id="PS51123">
    <property type="entry name" value="OMPA_2"/>
    <property type="match status" value="1"/>
</dbReference>
<evidence type="ECO:0000256" key="3">
    <source>
        <dbReference type="ARBA" id="ARBA00023237"/>
    </source>
</evidence>
<dbReference type="Pfam" id="PF13620">
    <property type="entry name" value="CarboxypepD_reg"/>
    <property type="match status" value="1"/>
</dbReference>
<dbReference type="SUPFAM" id="SSF49464">
    <property type="entry name" value="Carboxypeptidase regulatory domain-like"/>
    <property type="match status" value="1"/>
</dbReference>
<dbReference type="InterPro" id="IPR008969">
    <property type="entry name" value="CarboxyPept-like_regulatory"/>
</dbReference>
<keyword evidence="8" id="KW-0969">Cilium</keyword>
<dbReference type="SUPFAM" id="SSF103088">
    <property type="entry name" value="OmpA-like"/>
    <property type="match status" value="1"/>
</dbReference>
<comment type="caution">
    <text evidence="8">The sequence shown here is derived from an EMBL/GenBank/DDBJ whole genome shotgun (WGS) entry which is preliminary data.</text>
</comment>
<keyword evidence="8" id="KW-0966">Cell projection</keyword>
<keyword evidence="9" id="KW-1185">Reference proteome</keyword>
<dbReference type="PANTHER" id="PTHR30329:SF21">
    <property type="entry name" value="LIPOPROTEIN YIAD-RELATED"/>
    <property type="match status" value="1"/>
</dbReference>
<dbReference type="EMBL" id="SSNZ01000001">
    <property type="protein sequence ID" value="THF53220.1"/>
    <property type="molecule type" value="Genomic_DNA"/>
</dbReference>
<comment type="subcellular location">
    <subcellularLocation>
        <location evidence="1">Cell outer membrane</location>
    </subcellularLocation>
</comment>
<dbReference type="InterPro" id="IPR050330">
    <property type="entry name" value="Bact_OuterMem_StrucFunc"/>
</dbReference>
<evidence type="ECO:0000313" key="9">
    <source>
        <dbReference type="Proteomes" id="UP000307507"/>
    </source>
</evidence>
<evidence type="ECO:0000256" key="5">
    <source>
        <dbReference type="PROSITE-ProRule" id="PRU00473"/>
    </source>
</evidence>
<feature type="repeat" description="TPR" evidence="4">
    <location>
        <begin position="53"/>
        <end position="86"/>
    </location>
</feature>
<dbReference type="Gene3D" id="1.25.40.10">
    <property type="entry name" value="Tetratricopeptide repeat domain"/>
    <property type="match status" value="1"/>
</dbReference>
<dbReference type="OrthoDB" id="9809364at2"/>
<keyword evidence="2 5" id="KW-0472">Membrane</keyword>
<dbReference type="Proteomes" id="UP000307507">
    <property type="component" value="Unassembled WGS sequence"/>
</dbReference>
<feature type="chain" id="PRO_5020260910" evidence="6">
    <location>
        <begin position="19"/>
        <end position="645"/>
    </location>
</feature>
<protein>
    <submittedName>
        <fullName evidence="8">Flagellar motor protein MotB</fullName>
    </submittedName>
</protein>
<dbReference type="Gene3D" id="2.60.40.1120">
    <property type="entry name" value="Carboxypeptidase-like, regulatory domain"/>
    <property type="match status" value="1"/>
</dbReference>
<gene>
    <name evidence="8" type="ORF">E6C50_03185</name>
</gene>
<dbReference type="InterPro" id="IPR036737">
    <property type="entry name" value="OmpA-like_sf"/>
</dbReference>
<dbReference type="InterPro" id="IPR011990">
    <property type="entry name" value="TPR-like_helical_dom_sf"/>
</dbReference>
<dbReference type="SUPFAM" id="SSF48452">
    <property type="entry name" value="TPR-like"/>
    <property type="match status" value="1"/>
</dbReference>
<dbReference type="Pfam" id="PF00691">
    <property type="entry name" value="OmpA"/>
    <property type="match status" value="1"/>
</dbReference>
<dbReference type="InterPro" id="IPR006664">
    <property type="entry name" value="OMP_bac"/>
</dbReference>
<keyword evidence="3" id="KW-0998">Cell outer membrane</keyword>
<feature type="domain" description="OmpA-like" evidence="7">
    <location>
        <begin position="523"/>
        <end position="645"/>
    </location>
</feature>
<reference evidence="8 9" key="1">
    <citation type="submission" date="2019-04" db="EMBL/GenBank/DDBJ databases">
        <title>Flavobacterium sp. nov. isolated from construction timber.</title>
        <authorList>
            <person name="Lin S.-Y."/>
            <person name="Chang C.-T."/>
            <person name="Young C.-C."/>
        </authorList>
    </citation>
    <scope>NUCLEOTIDE SEQUENCE [LARGE SCALE GENOMIC DNA]</scope>
    <source>
        <strain evidence="8 9">CC-CTC003</strain>
    </source>
</reference>
<dbReference type="GO" id="GO:0009279">
    <property type="term" value="C:cell outer membrane"/>
    <property type="evidence" value="ECO:0007669"/>
    <property type="project" value="UniProtKB-SubCell"/>
</dbReference>
<feature type="signal peptide" evidence="6">
    <location>
        <begin position="1"/>
        <end position="18"/>
    </location>
</feature>
<evidence type="ECO:0000256" key="1">
    <source>
        <dbReference type="ARBA" id="ARBA00004442"/>
    </source>
</evidence>
<dbReference type="InterPro" id="IPR011659">
    <property type="entry name" value="WD40"/>
</dbReference>
<dbReference type="AlphaFoldDB" id="A0A4S4A441"/>
<proteinExistence type="predicted"/>
<dbReference type="PANTHER" id="PTHR30329">
    <property type="entry name" value="STATOR ELEMENT OF FLAGELLAR MOTOR COMPLEX"/>
    <property type="match status" value="1"/>
</dbReference>
<dbReference type="InterPro" id="IPR019734">
    <property type="entry name" value="TPR_rpt"/>
</dbReference>
<dbReference type="PRINTS" id="PR01021">
    <property type="entry name" value="OMPADOMAIN"/>
</dbReference>
<keyword evidence="8" id="KW-0282">Flagellum</keyword>
<evidence type="ECO:0000256" key="2">
    <source>
        <dbReference type="ARBA" id="ARBA00023136"/>
    </source>
</evidence>
<dbReference type="RefSeq" id="WP_136401743.1">
    <property type="nucleotide sequence ID" value="NZ_SSNZ01000001.1"/>
</dbReference>